<gene>
    <name evidence="2" type="ORF">DD666_08315</name>
</gene>
<dbReference type="EMBL" id="DOEK01000021">
    <property type="protein sequence ID" value="HBP29405.1"/>
    <property type="molecule type" value="Genomic_DNA"/>
</dbReference>
<feature type="transmembrane region" description="Helical" evidence="1">
    <location>
        <begin position="46"/>
        <end position="66"/>
    </location>
</feature>
<feature type="transmembrane region" description="Helical" evidence="1">
    <location>
        <begin position="6"/>
        <end position="25"/>
    </location>
</feature>
<evidence type="ECO:0008006" key="4">
    <source>
        <dbReference type="Google" id="ProtNLM"/>
    </source>
</evidence>
<keyword evidence="1" id="KW-1133">Transmembrane helix</keyword>
<dbReference type="Proteomes" id="UP000264036">
    <property type="component" value="Unassembled WGS sequence"/>
</dbReference>
<evidence type="ECO:0000313" key="2">
    <source>
        <dbReference type="EMBL" id="HBP29405.1"/>
    </source>
</evidence>
<comment type="caution">
    <text evidence="2">The sequence shown here is derived from an EMBL/GenBank/DDBJ whole genome shotgun (WGS) entry which is preliminary data.</text>
</comment>
<keyword evidence="1" id="KW-0472">Membrane</keyword>
<reference evidence="2 3" key="1">
    <citation type="journal article" date="2018" name="Nat. Biotechnol.">
        <title>A standardized bacterial taxonomy based on genome phylogeny substantially revises the tree of life.</title>
        <authorList>
            <person name="Parks D.H."/>
            <person name="Chuvochina M."/>
            <person name="Waite D.W."/>
            <person name="Rinke C."/>
            <person name="Skarshewski A."/>
            <person name="Chaumeil P.A."/>
            <person name="Hugenholtz P."/>
        </authorList>
    </citation>
    <scope>NUCLEOTIDE SEQUENCE [LARGE SCALE GENOMIC DNA]</scope>
    <source>
        <strain evidence="2">UBA10707</strain>
    </source>
</reference>
<proteinExistence type="predicted"/>
<sequence>MATVIKLLLIVIILWWIGRFFSPALNRLWSRSIGAGFVWIRQNGSLMMRWIVIAGVLLAVFIIYQWQ</sequence>
<organism evidence="2 3">
    <name type="scientific">Advenella kashmirensis</name>
    <dbReference type="NCBI Taxonomy" id="310575"/>
    <lineage>
        <taxon>Bacteria</taxon>
        <taxon>Pseudomonadati</taxon>
        <taxon>Pseudomonadota</taxon>
        <taxon>Betaproteobacteria</taxon>
        <taxon>Burkholderiales</taxon>
        <taxon>Alcaligenaceae</taxon>
    </lineage>
</organism>
<protein>
    <recommendedName>
        <fullName evidence="4">Transmembrane protein</fullName>
    </recommendedName>
</protein>
<name>A0A356LFY2_9BURK</name>
<evidence type="ECO:0000313" key="3">
    <source>
        <dbReference type="Proteomes" id="UP000264036"/>
    </source>
</evidence>
<keyword evidence="1" id="KW-0812">Transmembrane</keyword>
<accession>A0A356LFY2</accession>
<evidence type="ECO:0000256" key="1">
    <source>
        <dbReference type="SAM" id="Phobius"/>
    </source>
</evidence>
<dbReference type="AlphaFoldDB" id="A0A356LFY2"/>